<dbReference type="Pfam" id="PF13476">
    <property type="entry name" value="AAA_23"/>
    <property type="match status" value="1"/>
</dbReference>
<reference evidence="6 7" key="1">
    <citation type="submission" date="2016-11" db="EMBL/GenBank/DDBJ databases">
        <title>Interaction between Lactobacillus species and yeast in water kefir.</title>
        <authorList>
            <person name="Behr J."/>
            <person name="Xu D."/>
            <person name="Vogel R.F."/>
        </authorList>
    </citation>
    <scope>NUCLEOTIDE SEQUENCE [LARGE SCALE GENOMIC DNA]</scope>
    <source>
        <strain evidence="6 7">TMW 1.1827</strain>
    </source>
</reference>
<gene>
    <name evidence="6" type="ORF">BSQ50_05195</name>
</gene>
<evidence type="ECO:0000313" key="6">
    <source>
        <dbReference type="EMBL" id="AUJ32006.1"/>
    </source>
</evidence>
<dbReference type="InterPro" id="IPR027417">
    <property type="entry name" value="P-loop_NTPase"/>
</dbReference>
<dbReference type="SUPFAM" id="SSF52540">
    <property type="entry name" value="P-loop containing nucleoside triphosphate hydrolases"/>
    <property type="match status" value="2"/>
</dbReference>
<evidence type="ECO:0000256" key="2">
    <source>
        <dbReference type="ARBA" id="ARBA00011322"/>
    </source>
</evidence>
<dbReference type="PANTHER" id="PTHR32114">
    <property type="entry name" value="ABC TRANSPORTER ABCH.3"/>
    <property type="match status" value="1"/>
</dbReference>
<proteinExistence type="inferred from homology"/>
<comment type="subunit">
    <text evidence="2">Heterodimer of SbcC and SbcD.</text>
</comment>
<evidence type="ECO:0000313" key="7">
    <source>
        <dbReference type="Proteomes" id="UP000324497"/>
    </source>
</evidence>
<feature type="coiled-coil region" evidence="4">
    <location>
        <begin position="687"/>
        <end position="839"/>
    </location>
</feature>
<dbReference type="AlphaFoldDB" id="A0A3Q8CGF6"/>
<dbReference type="KEGG" id="lng:BSQ50_05195"/>
<dbReference type="Proteomes" id="UP000324497">
    <property type="component" value="Chromosome"/>
</dbReference>
<dbReference type="EMBL" id="CP018180">
    <property type="protein sequence ID" value="AUJ32006.1"/>
    <property type="molecule type" value="Genomic_DNA"/>
</dbReference>
<keyword evidence="7" id="KW-1185">Reference proteome</keyword>
<feature type="coiled-coil region" evidence="4">
    <location>
        <begin position="544"/>
        <end position="634"/>
    </location>
</feature>
<dbReference type="GO" id="GO:0006302">
    <property type="term" value="P:double-strand break repair"/>
    <property type="evidence" value="ECO:0007669"/>
    <property type="project" value="InterPro"/>
</dbReference>
<evidence type="ECO:0000256" key="3">
    <source>
        <dbReference type="ARBA" id="ARBA00013368"/>
    </source>
</evidence>
<keyword evidence="4" id="KW-0175">Coiled coil</keyword>
<dbReference type="RefSeq" id="WP_148126627.1">
    <property type="nucleotide sequence ID" value="NZ_CP018180.1"/>
</dbReference>
<evidence type="ECO:0000259" key="5">
    <source>
        <dbReference type="Pfam" id="PF13476"/>
    </source>
</evidence>
<evidence type="ECO:0000256" key="4">
    <source>
        <dbReference type="SAM" id="Coils"/>
    </source>
</evidence>
<dbReference type="Gene3D" id="3.40.50.300">
    <property type="entry name" value="P-loop containing nucleotide triphosphate hydrolases"/>
    <property type="match status" value="2"/>
</dbReference>
<dbReference type="Gene3D" id="1.20.5.340">
    <property type="match status" value="1"/>
</dbReference>
<protein>
    <recommendedName>
        <fullName evidence="3">Nuclease SbcCD subunit C</fullName>
    </recommendedName>
</protein>
<accession>A0A3Q8CGF6</accession>
<dbReference type="InterPro" id="IPR038729">
    <property type="entry name" value="Rad50/SbcC_AAA"/>
</dbReference>
<sequence length="1045" mass="119059">MKPLKLTLINFGPYAEQVFNFERLQQVPLFLITGKTGSGKTTIFDGITFALFGETAGGDRSAASLRSDFAEPQAETLVVLEFEHQGQHYRITRNPKQLLAKKRGSGMREIAAAAKLESFDGEKKQAELTKVRDVNLKIEAILQLNRQQFVQIVLLPQGDFRRFLLSDSNEKEAILRKIFRTQLYQQWSETLREFLKSQQGKITQQQAAIKQAFKKIRWEDPAVVLDELNSTEQLKLLAQQQTRAQISLQDLAVAKKQAAVAVQNQQNELTAGKKLNQQFAELKQLQNKLQISHQQQPKYYKQAEQIKILEWAQKQQPLFVREQELQQRLQKVSLNLQTTKKHQQQQQQVLQEFQKQKELLLEQKEVQQQRKTTKVLLTEQKSQFEKAAGLTKKVQHQDEQVKKIEIEQKLQQKKLSQLTEKLEKIAELQTELPQLLQQRNLVDQTKLQLTHFKEQVVNLLQEQQALQALTAEVKRLQIKFEQAQLQSSNQQTAYQQLHDAWLNNQIAVLAAQLSPGAPCPVCGSLNHPQPADQAMMKSINNTELKAAEKNKLAAEKNLNHLAAQLTEKKRTLTQQKEIFQQTKRELLKQLEQEKYLTKATLTLEKIQQVLTNQLQDQSQQLANLEEQVDVNQNSVAQRPQLLHQQQIEQQKVQQLGLDFQNEHDEQQRLTVRLAEIKRGLQKDFADIAELNSYLTGLEQKITTYQQQVTENQKQLERLQQQCASSAAVIKQLQAELTGLTSELQKVSAKIDDLMELQLATTERKTLAHLLEQTKSLPELRQQQADYYQQLAALKAQVASQENLLQKQQPVDLAKANDKFQQLQKQLDKIEDQYQKLYDQQLLNGSLLKEITTGRQEIQQQEAAISELAQLVTAVSGHSDAKLGLERYVLRQQLTTILRAANQHLQQLSSGRYWLQLHQERGNTLANTGLEIDVYDDHVGQLRSVHTLSGGESFIAALSLALALGEVIQEQAGGVSIDTLFVDEGFGSLDQDSLTTALAALEDIESGSRMIGIISHVEMLRAQIPAQIQISQLGQGQSRAKLVIQE</sequence>
<name>A0A3Q8CGF6_9LACO</name>
<feature type="domain" description="Rad50/SbcC-type AAA" evidence="5">
    <location>
        <begin position="5"/>
        <end position="216"/>
    </location>
</feature>
<dbReference type="PANTHER" id="PTHR32114:SF2">
    <property type="entry name" value="ABC TRANSPORTER ABCH.3"/>
    <property type="match status" value="1"/>
</dbReference>
<organism evidence="6 7">
    <name type="scientific">Liquorilactobacillus nagelii</name>
    <dbReference type="NCBI Taxonomy" id="82688"/>
    <lineage>
        <taxon>Bacteria</taxon>
        <taxon>Bacillati</taxon>
        <taxon>Bacillota</taxon>
        <taxon>Bacilli</taxon>
        <taxon>Lactobacillales</taxon>
        <taxon>Lactobacillaceae</taxon>
        <taxon>Liquorilactobacillus</taxon>
    </lineage>
</organism>
<feature type="coiled-coil region" evidence="4">
    <location>
        <begin position="322"/>
        <end position="486"/>
    </location>
</feature>
<comment type="similarity">
    <text evidence="1">Belongs to the SMC family. SbcC subfamily.</text>
</comment>
<dbReference type="Pfam" id="PF13558">
    <property type="entry name" value="SbcC_Walker_B"/>
    <property type="match status" value="1"/>
</dbReference>
<evidence type="ECO:0000256" key="1">
    <source>
        <dbReference type="ARBA" id="ARBA00006930"/>
    </source>
</evidence>
<dbReference type="GO" id="GO:0016887">
    <property type="term" value="F:ATP hydrolysis activity"/>
    <property type="evidence" value="ECO:0007669"/>
    <property type="project" value="InterPro"/>
</dbReference>